<dbReference type="PANTHER" id="PTHR32125">
    <property type="entry name" value="2-C-METHYL-D-ERYTHRITOL 4-PHOSPHATE CYTIDYLYLTRANSFERASE, CHLOROPLASTIC"/>
    <property type="match status" value="1"/>
</dbReference>
<gene>
    <name evidence="4" type="ORF">EubceDRAFT1_1856</name>
</gene>
<keyword evidence="1" id="KW-0808">Transferase</keyword>
<reference evidence="4 5" key="1">
    <citation type="submission" date="2010-08" db="EMBL/GenBank/DDBJ databases">
        <authorList>
            <consortium name="US DOE Joint Genome Institute (JGI-PGF)"/>
            <person name="Lucas S."/>
            <person name="Copeland A."/>
            <person name="Lapidus A."/>
            <person name="Cheng J.-F."/>
            <person name="Bruce D."/>
            <person name="Goodwin L."/>
            <person name="Pitluck S."/>
            <person name="Land M.L."/>
            <person name="Hauser L."/>
            <person name="Chang Y.-J."/>
            <person name="Anderson I.J."/>
            <person name="Johnson E."/>
            <person name="Mulhopadhyay B."/>
            <person name="Kyrpides N."/>
            <person name="Woyke T.J."/>
        </authorList>
    </citation>
    <scope>NUCLEOTIDE SEQUENCE [LARGE SCALE GENOMIC DNA]</scope>
    <source>
        <strain evidence="4 5">6</strain>
    </source>
</reference>
<dbReference type="Proteomes" id="UP000005753">
    <property type="component" value="Chromosome"/>
</dbReference>
<name>I5AV08_EUBC6</name>
<reference evidence="4 5" key="2">
    <citation type="submission" date="2012-02" db="EMBL/GenBank/DDBJ databases">
        <title>Improved High-Quality Draft sequence of Eubacterium cellulosolvens 6.</title>
        <authorList>
            <consortium name="US DOE Joint Genome Institute"/>
            <person name="Lucas S."/>
            <person name="Han J."/>
            <person name="Lapidus A."/>
            <person name="Cheng J.-F."/>
            <person name="Goodwin L."/>
            <person name="Pitluck S."/>
            <person name="Peters L."/>
            <person name="Mikhailova N."/>
            <person name="Gu W."/>
            <person name="Detter J.C."/>
            <person name="Han C."/>
            <person name="Tapia R."/>
            <person name="Land M."/>
            <person name="Hauser L."/>
            <person name="Kyrpides N."/>
            <person name="Ivanova N."/>
            <person name="Pagani I."/>
            <person name="Johnson E."/>
            <person name="Mukhopadhyay B."/>
            <person name="Anderson I."/>
            <person name="Woyke T."/>
        </authorList>
    </citation>
    <scope>NUCLEOTIDE SEQUENCE [LARGE SCALE GENOMIC DNA]</scope>
    <source>
        <strain evidence="4 5">6</strain>
    </source>
</reference>
<sequence>MTKKLETRGVEMKKNIGVLLAAGIGARFGSTCPKQFSTLNGREVISYSIDMMKKVRNMDDFIVVVGHEEYTGGELDKKYNIRTIEGGDTRGYSFYNALQYIKVHYPDCEKVIFHEAARPLLKPEVMERYFDLLDDYDYVETCEKVVASLGCYLKNVKPKREDYYLIIAPEAYRFDLLMRHFDPESEIYFAADQLPETARGYQCFDVKNNIKLTYKEDVGLIEYLLQRENRA</sequence>
<dbReference type="Pfam" id="PF01128">
    <property type="entry name" value="IspD"/>
    <property type="match status" value="1"/>
</dbReference>
<organism evidence="4 5">
    <name type="scientific">Eubacterium cellulosolvens (strain ATCC 43171 / JCM 9499 / 6)</name>
    <name type="common">Cillobacterium cellulosolvens</name>
    <dbReference type="NCBI Taxonomy" id="633697"/>
    <lineage>
        <taxon>Bacteria</taxon>
        <taxon>Bacillati</taxon>
        <taxon>Bacillota</taxon>
        <taxon>Clostridia</taxon>
        <taxon>Eubacteriales</taxon>
        <taxon>Eubacteriaceae</taxon>
        <taxon>Eubacterium</taxon>
    </lineage>
</organism>
<dbReference type="SUPFAM" id="SSF53448">
    <property type="entry name" value="Nucleotide-diphospho-sugar transferases"/>
    <property type="match status" value="1"/>
</dbReference>
<dbReference type="PANTHER" id="PTHR32125:SF4">
    <property type="entry name" value="2-C-METHYL-D-ERYTHRITOL 4-PHOSPHATE CYTIDYLYLTRANSFERASE, CHLOROPLASTIC"/>
    <property type="match status" value="1"/>
</dbReference>
<dbReference type="STRING" id="633697.EubceDRAFT1_1856"/>
<dbReference type="AlphaFoldDB" id="I5AV08"/>
<dbReference type="OrthoDB" id="9806837at2"/>
<dbReference type="GO" id="GO:0008299">
    <property type="term" value="P:isoprenoid biosynthetic process"/>
    <property type="evidence" value="ECO:0007669"/>
    <property type="project" value="UniProtKB-KW"/>
</dbReference>
<evidence type="ECO:0000256" key="2">
    <source>
        <dbReference type="ARBA" id="ARBA00022695"/>
    </source>
</evidence>
<dbReference type="eggNOG" id="COG1211">
    <property type="taxonomic scope" value="Bacteria"/>
</dbReference>
<proteinExistence type="predicted"/>
<dbReference type="Gene3D" id="3.90.550.10">
    <property type="entry name" value="Spore Coat Polysaccharide Biosynthesis Protein SpsA, Chain A"/>
    <property type="match status" value="1"/>
</dbReference>
<evidence type="ECO:0000256" key="1">
    <source>
        <dbReference type="ARBA" id="ARBA00022679"/>
    </source>
</evidence>
<evidence type="ECO:0000313" key="4">
    <source>
        <dbReference type="EMBL" id="EIM57631.1"/>
    </source>
</evidence>
<dbReference type="HOGENOM" id="CLU_061281_2_2_9"/>
<dbReference type="EMBL" id="CM001487">
    <property type="protein sequence ID" value="EIM57631.1"/>
    <property type="molecule type" value="Genomic_DNA"/>
</dbReference>
<keyword evidence="3" id="KW-0414">Isoprene biosynthesis</keyword>
<dbReference type="InterPro" id="IPR034683">
    <property type="entry name" value="IspD/TarI"/>
</dbReference>
<keyword evidence="5" id="KW-1185">Reference proteome</keyword>
<evidence type="ECO:0000256" key="3">
    <source>
        <dbReference type="ARBA" id="ARBA00023229"/>
    </source>
</evidence>
<keyword evidence="2" id="KW-0548">Nucleotidyltransferase</keyword>
<dbReference type="InterPro" id="IPR029044">
    <property type="entry name" value="Nucleotide-diphossugar_trans"/>
</dbReference>
<protein>
    <submittedName>
        <fullName evidence="4">4-diphosphocytidyl-2-methyl-D-erythritol synthase</fullName>
    </submittedName>
</protein>
<evidence type="ECO:0000313" key="5">
    <source>
        <dbReference type="Proteomes" id="UP000005753"/>
    </source>
</evidence>
<dbReference type="GO" id="GO:0050518">
    <property type="term" value="F:2-C-methyl-D-erythritol 4-phosphate cytidylyltransferase activity"/>
    <property type="evidence" value="ECO:0007669"/>
    <property type="project" value="TreeGrafter"/>
</dbReference>
<dbReference type="InterPro" id="IPR050088">
    <property type="entry name" value="IspD/TarI_cytidylyltransf_bact"/>
</dbReference>
<accession>I5AV08</accession>